<evidence type="ECO:0000313" key="3">
    <source>
        <dbReference type="EMBL" id="GMI32229.1"/>
    </source>
</evidence>
<dbReference type="Pfam" id="PF02598">
    <property type="entry name" value="Methyltrn_RNA_3"/>
    <property type="match status" value="1"/>
</dbReference>
<dbReference type="InterPro" id="IPR029028">
    <property type="entry name" value="Alpha/beta_knot_MTases"/>
</dbReference>
<feature type="compositionally biased region" description="Low complexity" evidence="2">
    <location>
        <begin position="1"/>
        <end position="10"/>
    </location>
</feature>
<feature type="compositionally biased region" description="Basic and acidic residues" evidence="2">
    <location>
        <begin position="448"/>
        <end position="465"/>
    </location>
</feature>
<name>A0A9W7G3N8_9STRA</name>
<comment type="caution">
    <text evidence="3">The sequence shown here is derived from an EMBL/GenBank/DDBJ whole genome shotgun (WGS) entry which is preliminary data.</text>
</comment>
<dbReference type="AlphaFoldDB" id="A0A9W7G3N8"/>
<proteinExistence type="inferred from homology"/>
<evidence type="ECO:0000256" key="1">
    <source>
        <dbReference type="ARBA" id="ARBA00009841"/>
    </source>
</evidence>
<dbReference type="InterPro" id="IPR029026">
    <property type="entry name" value="tRNA_m1G_MTases_N"/>
</dbReference>
<gene>
    <name evidence="3" type="ORF">TrCOL_g6774</name>
</gene>
<accession>A0A9W7G3N8</accession>
<protein>
    <recommendedName>
        <fullName evidence="5">RNA methyltransferase</fullName>
    </recommendedName>
</protein>
<feature type="region of interest" description="Disordered" evidence="2">
    <location>
        <begin position="84"/>
        <end position="104"/>
    </location>
</feature>
<sequence length="484" mass="52890">MPSDSKIAAKLAKKKLIEESGGVRPRKRKDAPADSSSPTMNAGNKKSINPTGKNARSNSSGTKVKTTIFKKGGGVDRTGSVKAFEGKKKNDDDRGKIGKGGRGGVSGKFGKVMSVMPSLGMKRFDTVSMAVPTSVVANAQTKELKTYLIGQISRAATIYNVDEIVVYEDVAPRSRDDTSSNFDRNPLQFMVRLLQYAETPPYLKRSLFPNHSDLQFVGLLPPADAPHHVRKGEQSRWREGVTLKNDKEGEVTRVNCGIGLDVELDIPVPPGNRVTVEIPSYTARPVKGKYVPRSVPREEEGLYWGYDVRAVRGGLKGVLEGGEWKYDMKVGTSERGVGVDEVLFKGKGQEGGRRGGVLGSEPYRHCIVVFGGVHGIESHVDDDEDFPLTSGDRCGEELFDVFVNTVEYQGSRTVRTEEAVIATMARLRGAMVNNTRRLNEGGGGGMKEGGKVVKEEKKEREKIDFSDEEISSEEEEEEEDGGDE</sequence>
<reference evidence="4" key="1">
    <citation type="journal article" date="2023" name="Commun. Biol.">
        <title>Genome analysis of Parmales, the sister group of diatoms, reveals the evolutionary specialization of diatoms from phago-mixotrophs to photoautotrophs.</title>
        <authorList>
            <person name="Ban H."/>
            <person name="Sato S."/>
            <person name="Yoshikawa S."/>
            <person name="Yamada K."/>
            <person name="Nakamura Y."/>
            <person name="Ichinomiya M."/>
            <person name="Sato N."/>
            <person name="Blanc-Mathieu R."/>
            <person name="Endo H."/>
            <person name="Kuwata A."/>
            <person name="Ogata H."/>
        </authorList>
    </citation>
    <scope>NUCLEOTIDE SEQUENCE [LARGE SCALE GENOMIC DNA]</scope>
</reference>
<dbReference type="PANTHER" id="PTHR12150">
    <property type="entry name" value="CLASS IV SAM-BINDING METHYLTRANSFERASE-RELATED"/>
    <property type="match status" value="1"/>
</dbReference>
<dbReference type="InterPro" id="IPR003750">
    <property type="entry name" value="Put_MeTrfase-C9orf114-like"/>
</dbReference>
<dbReference type="OrthoDB" id="361029at2759"/>
<evidence type="ECO:0000256" key="2">
    <source>
        <dbReference type="SAM" id="MobiDB-lite"/>
    </source>
</evidence>
<dbReference type="CDD" id="cd18086">
    <property type="entry name" value="HsC9orf114-like"/>
    <property type="match status" value="1"/>
</dbReference>
<evidence type="ECO:0008006" key="5">
    <source>
        <dbReference type="Google" id="ProtNLM"/>
    </source>
</evidence>
<dbReference type="SUPFAM" id="SSF50249">
    <property type="entry name" value="Nucleic acid-binding proteins"/>
    <property type="match status" value="1"/>
</dbReference>
<dbReference type="InterPro" id="IPR012340">
    <property type="entry name" value="NA-bd_OB-fold"/>
</dbReference>
<organism evidence="3 4">
    <name type="scientific">Triparma columacea</name>
    <dbReference type="NCBI Taxonomy" id="722753"/>
    <lineage>
        <taxon>Eukaryota</taxon>
        <taxon>Sar</taxon>
        <taxon>Stramenopiles</taxon>
        <taxon>Ochrophyta</taxon>
        <taxon>Bolidophyceae</taxon>
        <taxon>Parmales</taxon>
        <taxon>Triparmaceae</taxon>
        <taxon>Triparma</taxon>
    </lineage>
</organism>
<dbReference type="Proteomes" id="UP001165065">
    <property type="component" value="Unassembled WGS sequence"/>
</dbReference>
<feature type="region of interest" description="Disordered" evidence="2">
    <location>
        <begin position="1"/>
        <end position="71"/>
    </location>
</feature>
<dbReference type="Gene3D" id="3.40.1280.10">
    <property type="match status" value="1"/>
</dbReference>
<dbReference type="Gene3D" id="2.40.50.140">
    <property type="entry name" value="Nucleic acid-binding proteins"/>
    <property type="match status" value="1"/>
</dbReference>
<keyword evidence="4" id="KW-1185">Reference proteome</keyword>
<dbReference type="EMBL" id="BRYA01000016">
    <property type="protein sequence ID" value="GMI32229.1"/>
    <property type="molecule type" value="Genomic_DNA"/>
</dbReference>
<feature type="compositionally biased region" description="Acidic residues" evidence="2">
    <location>
        <begin position="466"/>
        <end position="484"/>
    </location>
</feature>
<feature type="compositionally biased region" description="Basic and acidic residues" evidence="2">
    <location>
        <begin position="84"/>
        <end position="96"/>
    </location>
</feature>
<comment type="similarity">
    <text evidence="1">Belongs to the class IV-like SAM-binding methyltransferase superfamily.</text>
</comment>
<feature type="region of interest" description="Disordered" evidence="2">
    <location>
        <begin position="435"/>
        <end position="484"/>
    </location>
</feature>
<dbReference type="PANTHER" id="PTHR12150:SF13">
    <property type="entry name" value="METHYLTRANSFERASE C9ORF114-RELATED"/>
    <property type="match status" value="1"/>
</dbReference>
<feature type="compositionally biased region" description="Polar residues" evidence="2">
    <location>
        <begin position="34"/>
        <end position="65"/>
    </location>
</feature>
<evidence type="ECO:0000313" key="4">
    <source>
        <dbReference type="Proteomes" id="UP001165065"/>
    </source>
</evidence>
<dbReference type="SUPFAM" id="SSF75217">
    <property type="entry name" value="alpha/beta knot"/>
    <property type="match status" value="1"/>
</dbReference>